<comment type="similarity">
    <text evidence="7">Belongs to the binding-protein-dependent transport system permease family.</text>
</comment>
<dbReference type="EMBL" id="SMAJ01000004">
    <property type="protein sequence ID" value="TCT08878.1"/>
    <property type="molecule type" value="Genomic_DNA"/>
</dbReference>
<sequence>MNDSLSLSRAESPPSPAKKKCCRTLGLYVGRLCIGLGFCALWWALVYFGVIPRFFVSTPDAVVRYLWDNLGGELVPNGLDTLSAMLIAFALSGITGIMGGLLLVEVPLLRRLIDPYLTGLNSMPRIALAPIFILWFGIGIGSKVALAFSLGFFIVLNSTIAGVRNIDPVLMRLSHTLGCSGIQRFWKITLPWAVPSVFAGLKLALIYSFLGVVTSEMIASRSGLGYLVMYYSGIFRMDAILGILFIMALAAIAITMIADAIEAKLVGNWTEPLTRTGV</sequence>
<evidence type="ECO:0000259" key="8">
    <source>
        <dbReference type="PROSITE" id="PS50928"/>
    </source>
</evidence>
<feature type="transmembrane region" description="Helical" evidence="7">
    <location>
        <begin position="192"/>
        <end position="214"/>
    </location>
</feature>
<dbReference type="InterPro" id="IPR035906">
    <property type="entry name" value="MetI-like_sf"/>
</dbReference>
<evidence type="ECO:0000313" key="9">
    <source>
        <dbReference type="EMBL" id="TCT08878.1"/>
    </source>
</evidence>
<keyword evidence="5 7" id="KW-1133">Transmembrane helix</keyword>
<dbReference type="SUPFAM" id="SSF161098">
    <property type="entry name" value="MetI-like"/>
    <property type="match status" value="1"/>
</dbReference>
<dbReference type="PROSITE" id="PS50928">
    <property type="entry name" value="ABC_TM1"/>
    <property type="match status" value="1"/>
</dbReference>
<feature type="domain" description="ABC transmembrane type-1" evidence="8">
    <location>
        <begin position="78"/>
        <end position="258"/>
    </location>
</feature>
<dbReference type="GO" id="GO:0005886">
    <property type="term" value="C:plasma membrane"/>
    <property type="evidence" value="ECO:0007669"/>
    <property type="project" value="UniProtKB-SubCell"/>
</dbReference>
<feature type="transmembrane region" description="Helical" evidence="7">
    <location>
        <begin position="116"/>
        <end position="138"/>
    </location>
</feature>
<accession>A0A4V6NZN2</accession>
<dbReference type="PANTHER" id="PTHR30151:SF20">
    <property type="entry name" value="ABC TRANSPORTER PERMEASE PROTEIN HI_0355-RELATED"/>
    <property type="match status" value="1"/>
</dbReference>
<feature type="transmembrane region" description="Helical" evidence="7">
    <location>
        <begin position="144"/>
        <end position="163"/>
    </location>
</feature>
<keyword evidence="2 7" id="KW-0813">Transport</keyword>
<keyword evidence="3" id="KW-1003">Cell membrane</keyword>
<comment type="caution">
    <text evidence="9">The sequence shown here is derived from an EMBL/GenBank/DDBJ whole genome shotgun (WGS) entry which is preliminary data.</text>
</comment>
<evidence type="ECO:0000313" key="10">
    <source>
        <dbReference type="Proteomes" id="UP000295525"/>
    </source>
</evidence>
<organism evidence="9 10">
    <name type="scientific">Paralcaligenes ureilyticus</name>
    <dbReference type="NCBI Taxonomy" id="627131"/>
    <lineage>
        <taxon>Bacteria</taxon>
        <taxon>Pseudomonadati</taxon>
        <taxon>Pseudomonadota</taxon>
        <taxon>Betaproteobacteria</taxon>
        <taxon>Burkholderiales</taxon>
        <taxon>Alcaligenaceae</taxon>
        <taxon>Paralcaligenes</taxon>
    </lineage>
</organism>
<reference evidence="9 10" key="1">
    <citation type="submission" date="2019-03" db="EMBL/GenBank/DDBJ databases">
        <title>Genomic Encyclopedia of Type Strains, Phase IV (KMG-IV): sequencing the most valuable type-strain genomes for metagenomic binning, comparative biology and taxonomic classification.</title>
        <authorList>
            <person name="Goeker M."/>
        </authorList>
    </citation>
    <scope>NUCLEOTIDE SEQUENCE [LARGE SCALE GENOMIC DNA]</scope>
    <source>
        <strain evidence="9 10">DSM 24591</strain>
    </source>
</reference>
<dbReference type="Pfam" id="PF00528">
    <property type="entry name" value="BPD_transp_1"/>
    <property type="match status" value="1"/>
</dbReference>
<evidence type="ECO:0000256" key="3">
    <source>
        <dbReference type="ARBA" id="ARBA00022475"/>
    </source>
</evidence>
<dbReference type="Proteomes" id="UP000295525">
    <property type="component" value="Unassembled WGS sequence"/>
</dbReference>
<proteinExistence type="inferred from homology"/>
<dbReference type="Gene3D" id="1.10.3720.10">
    <property type="entry name" value="MetI-like"/>
    <property type="match status" value="1"/>
</dbReference>
<evidence type="ECO:0000256" key="4">
    <source>
        <dbReference type="ARBA" id="ARBA00022692"/>
    </source>
</evidence>
<dbReference type="PANTHER" id="PTHR30151">
    <property type="entry name" value="ALKANE SULFONATE ABC TRANSPORTER-RELATED, MEMBRANE SUBUNIT"/>
    <property type="match status" value="1"/>
</dbReference>
<dbReference type="CDD" id="cd06261">
    <property type="entry name" value="TM_PBP2"/>
    <property type="match status" value="1"/>
</dbReference>
<dbReference type="InterPro" id="IPR000515">
    <property type="entry name" value="MetI-like"/>
</dbReference>
<protein>
    <submittedName>
        <fullName evidence="9">NitT/TauT family transport system permease protein</fullName>
    </submittedName>
</protein>
<dbReference type="AlphaFoldDB" id="A0A4V6NZN2"/>
<feature type="transmembrane region" description="Helical" evidence="7">
    <location>
        <begin position="234"/>
        <end position="258"/>
    </location>
</feature>
<dbReference type="GO" id="GO:0055085">
    <property type="term" value="P:transmembrane transport"/>
    <property type="evidence" value="ECO:0007669"/>
    <property type="project" value="InterPro"/>
</dbReference>
<feature type="transmembrane region" description="Helical" evidence="7">
    <location>
        <begin position="82"/>
        <end position="104"/>
    </location>
</feature>
<evidence type="ECO:0000256" key="1">
    <source>
        <dbReference type="ARBA" id="ARBA00004651"/>
    </source>
</evidence>
<gene>
    <name evidence="9" type="ORF">EDC26_10436</name>
</gene>
<evidence type="ECO:0000256" key="5">
    <source>
        <dbReference type="ARBA" id="ARBA00022989"/>
    </source>
</evidence>
<comment type="subcellular location">
    <subcellularLocation>
        <location evidence="1 7">Cell membrane</location>
        <topology evidence="1 7">Multi-pass membrane protein</topology>
    </subcellularLocation>
</comment>
<evidence type="ECO:0000256" key="7">
    <source>
        <dbReference type="RuleBase" id="RU363032"/>
    </source>
</evidence>
<feature type="transmembrane region" description="Helical" evidence="7">
    <location>
        <begin position="28"/>
        <end position="50"/>
    </location>
</feature>
<evidence type="ECO:0000256" key="6">
    <source>
        <dbReference type="ARBA" id="ARBA00023136"/>
    </source>
</evidence>
<dbReference type="RefSeq" id="WP_165930943.1">
    <property type="nucleotide sequence ID" value="NZ_SMAJ01000004.1"/>
</dbReference>
<keyword evidence="4 7" id="KW-0812">Transmembrane</keyword>
<keyword evidence="10" id="KW-1185">Reference proteome</keyword>
<name>A0A4V6NZN2_9BURK</name>
<evidence type="ECO:0000256" key="2">
    <source>
        <dbReference type="ARBA" id="ARBA00022448"/>
    </source>
</evidence>
<keyword evidence="6 7" id="KW-0472">Membrane</keyword>